<accession>A0A4Z2F2V8</accession>
<protein>
    <submittedName>
        <fullName evidence="1">Uncharacterized protein</fullName>
    </submittedName>
</protein>
<dbReference type="AlphaFoldDB" id="A0A4Z2F2V8"/>
<dbReference type="EMBL" id="SRLO01001882">
    <property type="protein sequence ID" value="TNN34832.1"/>
    <property type="molecule type" value="Genomic_DNA"/>
</dbReference>
<evidence type="ECO:0000313" key="1">
    <source>
        <dbReference type="EMBL" id="TNN34832.1"/>
    </source>
</evidence>
<gene>
    <name evidence="1" type="ORF">EYF80_055005</name>
</gene>
<name>A0A4Z2F2V8_9TELE</name>
<dbReference type="Proteomes" id="UP000314294">
    <property type="component" value="Unassembled WGS sequence"/>
</dbReference>
<reference evidence="1 2" key="1">
    <citation type="submission" date="2019-03" db="EMBL/GenBank/DDBJ databases">
        <title>First draft genome of Liparis tanakae, snailfish: a comprehensive survey of snailfish specific genes.</title>
        <authorList>
            <person name="Kim W."/>
            <person name="Song I."/>
            <person name="Jeong J.-H."/>
            <person name="Kim D."/>
            <person name="Kim S."/>
            <person name="Ryu S."/>
            <person name="Song J.Y."/>
            <person name="Lee S.K."/>
        </authorList>
    </citation>
    <scope>NUCLEOTIDE SEQUENCE [LARGE SCALE GENOMIC DNA]</scope>
    <source>
        <tissue evidence="1">Muscle</tissue>
    </source>
</reference>
<evidence type="ECO:0000313" key="2">
    <source>
        <dbReference type="Proteomes" id="UP000314294"/>
    </source>
</evidence>
<proteinExistence type="predicted"/>
<comment type="caution">
    <text evidence="1">The sequence shown here is derived from an EMBL/GenBank/DDBJ whole genome shotgun (WGS) entry which is preliminary data.</text>
</comment>
<organism evidence="1 2">
    <name type="scientific">Liparis tanakae</name>
    <name type="common">Tanaka's snailfish</name>
    <dbReference type="NCBI Taxonomy" id="230148"/>
    <lineage>
        <taxon>Eukaryota</taxon>
        <taxon>Metazoa</taxon>
        <taxon>Chordata</taxon>
        <taxon>Craniata</taxon>
        <taxon>Vertebrata</taxon>
        <taxon>Euteleostomi</taxon>
        <taxon>Actinopterygii</taxon>
        <taxon>Neopterygii</taxon>
        <taxon>Teleostei</taxon>
        <taxon>Neoteleostei</taxon>
        <taxon>Acanthomorphata</taxon>
        <taxon>Eupercaria</taxon>
        <taxon>Perciformes</taxon>
        <taxon>Cottioidei</taxon>
        <taxon>Cottales</taxon>
        <taxon>Liparidae</taxon>
        <taxon>Liparis</taxon>
    </lineage>
</organism>
<sequence length="91" mass="10701">MTRRKKSHILTDLHREPRDFLLRFARRAAGRRVNSKCLPWSVLGKGGGPACSRLMKWTSRWFCRVLEALRARPFLPNATYPPRRRALWKAV</sequence>
<keyword evidence="2" id="KW-1185">Reference proteome</keyword>